<evidence type="ECO:0000313" key="2">
    <source>
        <dbReference type="EMBL" id="KAJ8385145.1"/>
    </source>
</evidence>
<dbReference type="Proteomes" id="UP001221898">
    <property type="component" value="Unassembled WGS sequence"/>
</dbReference>
<dbReference type="InterPro" id="IPR043502">
    <property type="entry name" value="DNA/RNA_pol_sf"/>
</dbReference>
<keyword evidence="3" id="KW-1185">Reference proteome</keyword>
<protein>
    <submittedName>
        <fullName evidence="2">Uncharacterized protein</fullName>
    </submittedName>
</protein>
<dbReference type="Gene3D" id="3.30.70.270">
    <property type="match status" value="1"/>
</dbReference>
<sequence>MSPEQWREGQEADGTLQKVRGWLEAGRPPQWAEVLAEGPELKGYYGQWRSLELWDGLGVSAMAGARAGKRPPPTPRSPSAPSASLITKANLCLNSVKCSLFCQQTSFLGHVVSERGVSTDPAKVEAVEKWPAPMSST</sequence>
<dbReference type="EMBL" id="JAINUG010000258">
    <property type="protein sequence ID" value="KAJ8385145.1"/>
    <property type="molecule type" value="Genomic_DNA"/>
</dbReference>
<evidence type="ECO:0000256" key="1">
    <source>
        <dbReference type="SAM" id="MobiDB-lite"/>
    </source>
</evidence>
<proteinExistence type="predicted"/>
<accession>A0AAD7RJF4</accession>
<feature type="region of interest" description="Disordered" evidence="1">
    <location>
        <begin position="64"/>
        <end position="83"/>
    </location>
</feature>
<dbReference type="AlphaFoldDB" id="A0AAD7RJF4"/>
<dbReference type="SUPFAM" id="SSF56672">
    <property type="entry name" value="DNA/RNA polymerases"/>
    <property type="match status" value="1"/>
</dbReference>
<reference evidence="2" key="1">
    <citation type="journal article" date="2023" name="Science">
        <title>Genome structures resolve the early diversification of teleost fishes.</title>
        <authorList>
            <person name="Parey E."/>
            <person name="Louis A."/>
            <person name="Montfort J."/>
            <person name="Bouchez O."/>
            <person name="Roques C."/>
            <person name="Iampietro C."/>
            <person name="Lluch J."/>
            <person name="Castinel A."/>
            <person name="Donnadieu C."/>
            <person name="Desvignes T."/>
            <person name="Floi Bucao C."/>
            <person name="Jouanno E."/>
            <person name="Wen M."/>
            <person name="Mejri S."/>
            <person name="Dirks R."/>
            <person name="Jansen H."/>
            <person name="Henkel C."/>
            <person name="Chen W.J."/>
            <person name="Zahm M."/>
            <person name="Cabau C."/>
            <person name="Klopp C."/>
            <person name="Thompson A.W."/>
            <person name="Robinson-Rechavi M."/>
            <person name="Braasch I."/>
            <person name="Lecointre G."/>
            <person name="Bobe J."/>
            <person name="Postlethwait J.H."/>
            <person name="Berthelot C."/>
            <person name="Roest Crollius H."/>
            <person name="Guiguen Y."/>
        </authorList>
    </citation>
    <scope>NUCLEOTIDE SEQUENCE</scope>
    <source>
        <strain evidence="2">NC1722</strain>
    </source>
</reference>
<gene>
    <name evidence="2" type="ORF">AAFF_G00192860</name>
</gene>
<name>A0AAD7RJF4_9TELE</name>
<evidence type="ECO:0000313" key="3">
    <source>
        <dbReference type="Proteomes" id="UP001221898"/>
    </source>
</evidence>
<organism evidence="2 3">
    <name type="scientific">Aldrovandia affinis</name>
    <dbReference type="NCBI Taxonomy" id="143900"/>
    <lineage>
        <taxon>Eukaryota</taxon>
        <taxon>Metazoa</taxon>
        <taxon>Chordata</taxon>
        <taxon>Craniata</taxon>
        <taxon>Vertebrata</taxon>
        <taxon>Euteleostomi</taxon>
        <taxon>Actinopterygii</taxon>
        <taxon>Neopterygii</taxon>
        <taxon>Teleostei</taxon>
        <taxon>Notacanthiformes</taxon>
        <taxon>Halosauridae</taxon>
        <taxon>Aldrovandia</taxon>
    </lineage>
</organism>
<dbReference type="InterPro" id="IPR043128">
    <property type="entry name" value="Rev_trsase/Diguanyl_cyclase"/>
</dbReference>
<comment type="caution">
    <text evidence="2">The sequence shown here is derived from an EMBL/GenBank/DDBJ whole genome shotgun (WGS) entry which is preliminary data.</text>
</comment>